<dbReference type="SUPFAM" id="SSF56801">
    <property type="entry name" value="Acetyl-CoA synthetase-like"/>
    <property type="match status" value="1"/>
</dbReference>
<dbReference type="EnsemblMetazoa" id="SSS_6245s_mrna">
    <property type="protein sequence ID" value="KAF7493964.1"/>
    <property type="gene ID" value="SSS_6245"/>
</dbReference>
<dbReference type="InterPro" id="IPR011047">
    <property type="entry name" value="Quinoprotein_ADH-like_sf"/>
</dbReference>
<dbReference type="Pfam" id="PF13570">
    <property type="entry name" value="Beta-prop_ACSF4"/>
    <property type="match status" value="1"/>
</dbReference>
<dbReference type="InterPro" id="IPR042099">
    <property type="entry name" value="ANL_N_sf"/>
</dbReference>
<dbReference type="Pfam" id="PF00501">
    <property type="entry name" value="AMP-binding"/>
    <property type="match status" value="1"/>
</dbReference>
<feature type="domain" description="Carrier" evidence="1">
    <location>
        <begin position="590"/>
        <end position="671"/>
    </location>
</feature>
<dbReference type="PANTHER" id="PTHR44394">
    <property type="entry name" value="BETA-ALANINE-ACTIVATING ENZYME"/>
    <property type="match status" value="1"/>
</dbReference>
<dbReference type="EMBL" id="WVUK01000054">
    <property type="protein sequence ID" value="KAF7493964.1"/>
    <property type="molecule type" value="Genomic_DNA"/>
</dbReference>
<dbReference type="InterPro" id="IPR002372">
    <property type="entry name" value="PQQ_rpt_dom"/>
</dbReference>
<dbReference type="PANTHER" id="PTHR44394:SF1">
    <property type="entry name" value="BETA-ALANINE-ACTIVATING ENZYME"/>
    <property type="match status" value="1"/>
</dbReference>
<dbReference type="InterPro" id="IPR009081">
    <property type="entry name" value="PP-bd_ACP"/>
</dbReference>
<dbReference type="SUPFAM" id="SSF50998">
    <property type="entry name" value="Quinoprotein alcohol dehydrogenase-like"/>
    <property type="match status" value="1"/>
</dbReference>
<gene>
    <name evidence="2" type="ORF">SSS_6245</name>
</gene>
<protein>
    <submittedName>
        <fullName evidence="2">Acyl-CoA synthetase family member 4</fullName>
    </submittedName>
</protein>
<reference evidence="4" key="1">
    <citation type="journal article" date="2020" name="PLoS Negl. Trop. Dis.">
        <title>High-quality nuclear genome for Sarcoptes scabiei-A critical resource for a neglected parasite.</title>
        <authorList>
            <person name="Korhonen P.K."/>
            <person name="Gasser R.B."/>
            <person name="Ma G."/>
            <person name="Wang T."/>
            <person name="Stroehlein A.J."/>
            <person name="Young N.D."/>
            <person name="Ang C.S."/>
            <person name="Fernando D.D."/>
            <person name="Lu H.C."/>
            <person name="Taylor S."/>
            <person name="Reynolds S.L."/>
            <person name="Mofiz E."/>
            <person name="Najaraj S.H."/>
            <person name="Gowda H."/>
            <person name="Madugundu A."/>
            <person name="Renuse S."/>
            <person name="Holt D."/>
            <person name="Pandey A."/>
            <person name="Papenfuss A.T."/>
            <person name="Fischer K."/>
        </authorList>
    </citation>
    <scope>NUCLEOTIDE SEQUENCE [LARGE SCALE GENOMIC DNA]</scope>
</reference>
<dbReference type="InterPro" id="IPR000873">
    <property type="entry name" value="AMP-dep_synth/lig_dom"/>
</dbReference>
<organism evidence="2">
    <name type="scientific">Sarcoptes scabiei</name>
    <name type="common">Itch mite</name>
    <name type="synonym">Acarus scabiei</name>
    <dbReference type="NCBI Taxonomy" id="52283"/>
    <lineage>
        <taxon>Eukaryota</taxon>
        <taxon>Metazoa</taxon>
        <taxon>Ecdysozoa</taxon>
        <taxon>Arthropoda</taxon>
        <taxon>Chelicerata</taxon>
        <taxon>Arachnida</taxon>
        <taxon>Acari</taxon>
        <taxon>Acariformes</taxon>
        <taxon>Sarcoptiformes</taxon>
        <taxon>Astigmata</taxon>
        <taxon>Psoroptidia</taxon>
        <taxon>Sarcoptoidea</taxon>
        <taxon>Sarcoptidae</taxon>
        <taxon>Sarcoptinae</taxon>
        <taxon>Sarcoptes</taxon>
    </lineage>
</organism>
<dbReference type="OrthoDB" id="6478170at2759"/>
<dbReference type="Proteomes" id="UP000070412">
    <property type="component" value="Unassembled WGS sequence"/>
</dbReference>
<dbReference type="InterPro" id="IPR018391">
    <property type="entry name" value="PQQ_b-propeller_rpt"/>
</dbReference>
<dbReference type="GO" id="GO:0043041">
    <property type="term" value="P:amino acid activation for nonribosomal peptide biosynthetic process"/>
    <property type="evidence" value="ECO:0007669"/>
    <property type="project" value="TreeGrafter"/>
</dbReference>
<reference evidence="3" key="3">
    <citation type="submission" date="2022-06" db="UniProtKB">
        <authorList>
            <consortium name="EnsemblMetazoa"/>
        </authorList>
    </citation>
    <scope>IDENTIFICATION</scope>
</reference>
<sequence length="1038" mass="120525">MIMNDSIQIMDHQDNILSFLFDGKLTELYRNNSIDSAFRSFLSQKTAIVYYDVDANRRTLTYEEVYDECLKLYDRFRCFETLDPISIQESISFDEDVETENSTNISIKPAMIIFGDCSKWTPVFMIFANLVRLPFFYIDSGSKLKDTLLQFKSHSLFRIFITSKNRFEELYRLIKNDDLVVENLRDDHQLLYFRSLNNNQSQIVDNSFLDLAYLIQTSGTTSENGPIQTEIIRKTIFVPHNSIGLNLKDFQSEYKLNQNDSVLICSPFTFDPSICDLFLGLSSYATIIIVDQTLRCLATKFAGLVSKVTYITITPSLWYSIAEELQADLKNNCLKFVNFGGEPCPSINDLRKFHSSKIKFYNLYGLSEMSVWASLCFLNDFFNLIDFDQYHSMPLKGRSLLETFCYLDSETNEIIIESSKRKCLIFDQNRWIFNRKLFTKDIGYEIDRLIFYEKRFDSIDSFSFKLNGIKCYSELIKQTIRNEFEDYRSDIKIINCIARKSIYNQKFLMDLIVIIAANRYDPLTIKLIILKILQKHPELYQVPIRVNLIDSTRVLLNHNGKLDWNKIEKIIDFNHEPEYLNHFECFQSKSLIESNIHRILFERLSKTFEPIPISFDSFRGKKLKTFGLDSLKALEIVLELEEFFQIKDPQLFEILLSDTIETLSDRIFYKISDKNPQESPLNVSIQELITEDDPNDYESNIASIEDEIKQNFEIIIRSQWSYFMEQCVDSTPLLLRLNDENLLIVTSHSGLICCLRLESYREPFLKWSERIASRIEANPVSNQDGNLLFVADYLGFLRCFQTFSGKFVWHFRSDDQIKCTPISIQNIYVLFGSFDKHLYCLRQSDGFLYWKVNINQSSIAASPMVWWSEIDSQYDVIVCTLNGTIGSYKLLKGQQRWQKSLSTKPIFSTPKNLQNKFLVVGITDGRVLGLSLKDGSSVWQYDIGSGVVCLQFGSGILWTLASEKFSNVIAEIIHLKEINLLVACCTSGSICLLQYDGHLESTYQMPSEMFAKPCFDSVDKRLFLGCRDSNVYCLSLKS</sequence>
<reference evidence="2" key="2">
    <citation type="submission" date="2020-01" db="EMBL/GenBank/DDBJ databases">
        <authorList>
            <person name="Korhonen P.K.K."/>
            <person name="Guangxu M.G."/>
            <person name="Wang T.W."/>
            <person name="Stroehlein A.J.S."/>
            <person name="Young N.D."/>
            <person name="Ang C.-S.A."/>
            <person name="Fernando D.W.F."/>
            <person name="Lu H.L."/>
            <person name="Taylor S.T."/>
            <person name="Ehtesham M.E.M."/>
            <person name="Najaraj S.H.N."/>
            <person name="Harsha G.H.G."/>
            <person name="Madugundu A.M."/>
            <person name="Renuse S.R."/>
            <person name="Holt D.H."/>
            <person name="Pandey A.P."/>
            <person name="Papenfuss A.P."/>
            <person name="Gasser R.B.G."/>
            <person name="Fischer K.F."/>
        </authorList>
    </citation>
    <scope>NUCLEOTIDE SEQUENCE</scope>
    <source>
        <strain evidence="2">SSS_KF_BRIS2020</strain>
    </source>
</reference>
<evidence type="ECO:0000259" key="1">
    <source>
        <dbReference type="PROSITE" id="PS50075"/>
    </source>
</evidence>
<evidence type="ECO:0000313" key="3">
    <source>
        <dbReference type="EnsemblMetazoa" id="KAF7493964.1"/>
    </source>
</evidence>
<accession>A0A834VGA1</accession>
<evidence type="ECO:0000313" key="4">
    <source>
        <dbReference type="Proteomes" id="UP000070412"/>
    </source>
</evidence>
<evidence type="ECO:0000313" key="2">
    <source>
        <dbReference type="EMBL" id="KAF7493964.1"/>
    </source>
</evidence>
<dbReference type="Gene3D" id="2.130.10.10">
    <property type="entry name" value="YVTN repeat-like/Quinoprotein amine dehydrogenase"/>
    <property type="match status" value="1"/>
</dbReference>
<dbReference type="SMART" id="SM00564">
    <property type="entry name" value="PQQ"/>
    <property type="match status" value="4"/>
</dbReference>
<dbReference type="PROSITE" id="PS50075">
    <property type="entry name" value="CARRIER"/>
    <property type="match status" value="1"/>
</dbReference>
<dbReference type="AlphaFoldDB" id="A0A834VGA1"/>
<name>A0A834VGA1_SARSC</name>
<keyword evidence="4" id="KW-1185">Reference proteome</keyword>
<dbReference type="InterPro" id="IPR052091">
    <property type="entry name" value="Beta-ala_Activ/Resist"/>
</dbReference>
<proteinExistence type="predicted"/>
<dbReference type="InterPro" id="IPR015943">
    <property type="entry name" value="WD40/YVTN_repeat-like_dom_sf"/>
</dbReference>
<dbReference type="Gene3D" id="3.40.50.12780">
    <property type="entry name" value="N-terminal domain of ligase-like"/>
    <property type="match status" value="1"/>
</dbReference>